<feature type="compositionally biased region" description="Polar residues" evidence="1">
    <location>
        <begin position="66"/>
        <end position="111"/>
    </location>
</feature>
<gene>
    <name evidence="2" type="ORF">BU23DRAFT_568100</name>
</gene>
<name>A0A6A5VAI0_9PLEO</name>
<evidence type="ECO:0000313" key="3">
    <source>
        <dbReference type="Proteomes" id="UP000800036"/>
    </source>
</evidence>
<keyword evidence="3" id="KW-1185">Reference proteome</keyword>
<feature type="compositionally biased region" description="Gly residues" evidence="1">
    <location>
        <begin position="343"/>
        <end position="366"/>
    </location>
</feature>
<accession>A0A6A5VAI0</accession>
<feature type="compositionally biased region" description="Polar residues" evidence="1">
    <location>
        <begin position="122"/>
        <end position="134"/>
    </location>
</feature>
<dbReference type="AlphaFoldDB" id="A0A6A5VAI0"/>
<evidence type="ECO:0008006" key="4">
    <source>
        <dbReference type="Google" id="ProtNLM"/>
    </source>
</evidence>
<dbReference type="GO" id="GO:0003676">
    <property type="term" value="F:nucleic acid binding"/>
    <property type="evidence" value="ECO:0007669"/>
    <property type="project" value="InterPro"/>
</dbReference>
<dbReference type="OrthoDB" id="3786303at2759"/>
<feature type="region of interest" description="Disordered" evidence="1">
    <location>
        <begin position="62"/>
        <end position="135"/>
    </location>
</feature>
<evidence type="ECO:0000256" key="1">
    <source>
        <dbReference type="SAM" id="MobiDB-lite"/>
    </source>
</evidence>
<reference evidence="2" key="1">
    <citation type="journal article" date="2020" name="Stud. Mycol.">
        <title>101 Dothideomycetes genomes: a test case for predicting lifestyles and emergence of pathogens.</title>
        <authorList>
            <person name="Haridas S."/>
            <person name="Albert R."/>
            <person name="Binder M."/>
            <person name="Bloem J."/>
            <person name="Labutti K."/>
            <person name="Salamov A."/>
            <person name="Andreopoulos B."/>
            <person name="Baker S."/>
            <person name="Barry K."/>
            <person name="Bills G."/>
            <person name="Bluhm B."/>
            <person name="Cannon C."/>
            <person name="Castanera R."/>
            <person name="Culley D."/>
            <person name="Daum C."/>
            <person name="Ezra D."/>
            <person name="Gonzalez J."/>
            <person name="Henrissat B."/>
            <person name="Kuo A."/>
            <person name="Liang C."/>
            <person name="Lipzen A."/>
            <person name="Lutzoni F."/>
            <person name="Magnuson J."/>
            <person name="Mondo S."/>
            <person name="Nolan M."/>
            <person name="Ohm R."/>
            <person name="Pangilinan J."/>
            <person name="Park H.-J."/>
            <person name="Ramirez L."/>
            <person name="Alfaro M."/>
            <person name="Sun H."/>
            <person name="Tritt A."/>
            <person name="Yoshinaga Y."/>
            <person name="Zwiers L.-H."/>
            <person name="Turgeon B."/>
            <person name="Goodwin S."/>
            <person name="Spatafora J."/>
            <person name="Crous P."/>
            <person name="Grigoriev I."/>
        </authorList>
    </citation>
    <scope>NUCLEOTIDE SEQUENCE</scope>
    <source>
        <strain evidence="2">CBS 107.79</strain>
    </source>
</reference>
<dbReference type="EMBL" id="ML976679">
    <property type="protein sequence ID" value="KAF1973710.1"/>
    <property type="molecule type" value="Genomic_DNA"/>
</dbReference>
<dbReference type="Gene3D" id="3.30.420.10">
    <property type="entry name" value="Ribonuclease H-like superfamily/Ribonuclease H"/>
    <property type="match status" value="1"/>
</dbReference>
<organism evidence="2 3">
    <name type="scientific">Bimuria novae-zelandiae CBS 107.79</name>
    <dbReference type="NCBI Taxonomy" id="1447943"/>
    <lineage>
        <taxon>Eukaryota</taxon>
        <taxon>Fungi</taxon>
        <taxon>Dikarya</taxon>
        <taxon>Ascomycota</taxon>
        <taxon>Pezizomycotina</taxon>
        <taxon>Dothideomycetes</taxon>
        <taxon>Pleosporomycetidae</taxon>
        <taxon>Pleosporales</taxon>
        <taxon>Massarineae</taxon>
        <taxon>Didymosphaeriaceae</taxon>
        <taxon>Bimuria</taxon>
    </lineage>
</organism>
<dbReference type="InterPro" id="IPR012337">
    <property type="entry name" value="RNaseH-like_sf"/>
</dbReference>
<dbReference type="Proteomes" id="UP000800036">
    <property type="component" value="Unassembled WGS sequence"/>
</dbReference>
<protein>
    <recommendedName>
        <fullName evidence="4">Integrase catalytic domain-containing protein</fullName>
    </recommendedName>
</protein>
<evidence type="ECO:0000313" key="2">
    <source>
        <dbReference type="EMBL" id="KAF1973710.1"/>
    </source>
</evidence>
<sequence length="926" mass="105247">MFLKVKRSTLKALKTVLRHKGIYTGNNRARVVDSIYKTRAMDNSPEWDPAEFKAMEFDHRSKAYKRQQNTQRTAPAAEQNTQRTAPAAEQNTQQTAPVVEQPQQTNPSASPRPTPSHMQPLPSWQASQGLQQGEQYEARQGLHKKYTGDAYDLLDNKIKIFFSICWQVDIKEEEFYAVFPRILTRRAEMFYIQVVERDDSFASAYMAIKNHFDHDVHHQHYYTDWTTTSFARTRMENPEKGLHEVLQILLDKLQLCQRALGKNFEGEDALRTTVINACRGVPELEMALFKPALICEGLFSDLRSAIKTHLARQHTTQMLMGSTEDQYYLDRRYNGNGRDRGGFRGSRGGSRGRGGFSGGFRGGQAGTRGSQRFNSHDSRRGLTPRWKKKCFVCQKEECWSTNHTDEERKAARAQFFSACHFTDTQPPADFSVYLAEEEEAYEDEDDDNNVTDSYVKQQFFTEQCLADQAFLHSISGNDIYCGRALSTPASQFLIKDRYTRSVYQGILPNTGAANVSTVGREQYLALTREDPTVTIDMSTAGKASIKFGKGSVTASVGTAQVSTEIGKIDFEVLEAPTPFLLCLADMDRLDVYFNNTTDELVQGENRTPVIRKWGHPWFHLNKRERATMFLTETELRRLHRRFGHPAVMRLVKLLKNAGHNDFKERTLEEITKFCHHCQINSSAPRRFKFTLKDDRHFNYKILIDVMYLGNRPVLHVVDASTAFQGARFLSAILAKETWQALRMLWIDTYQGPLDILTHDAGTNFASAEFRAKAKIMGVADALNTRNGPATEDVLALPLQSEVLVWRESDGWNGPYKVRSIDGHNVTVNMVNGPSTFRSIVVKPYYRPDYLWTDPDALHAPHAPPANVTILLAAQPRKRGRPPGSKNKSKAYAYMTKKEEADHKLAIKLRNNRVITTLGAPFEASND</sequence>
<feature type="region of interest" description="Disordered" evidence="1">
    <location>
        <begin position="338"/>
        <end position="381"/>
    </location>
</feature>
<proteinExistence type="predicted"/>
<dbReference type="SUPFAM" id="SSF53098">
    <property type="entry name" value="Ribonuclease H-like"/>
    <property type="match status" value="1"/>
</dbReference>
<dbReference type="InterPro" id="IPR036397">
    <property type="entry name" value="RNaseH_sf"/>
</dbReference>